<comment type="caution">
    <text evidence="3">The sequence shown here is derived from an EMBL/GenBank/DDBJ whole genome shotgun (WGS) entry which is preliminary data.</text>
</comment>
<dbReference type="GO" id="GO:0016874">
    <property type="term" value="F:ligase activity"/>
    <property type="evidence" value="ECO:0007669"/>
    <property type="project" value="UniProtKB-KW"/>
</dbReference>
<keyword evidence="3" id="KW-0436">Ligase</keyword>
<dbReference type="PANTHER" id="PTHR21621">
    <property type="entry name" value="RIBOSOMAL PROTEIN S6 MODIFICATION PROTEIN"/>
    <property type="match status" value="1"/>
</dbReference>
<dbReference type="Proteomes" id="UP000702425">
    <property type="component" value="Unassembled WGS sequence"/>
</dbReference>
<dbReference type="EC" id="6.3.2.-" evidence="3"/>
<evidence type="ECO:0000313" key="4">
    <source>
        <dbReference type="Proteomes" id="UP000702425"/>
    </source>
</evidence>
<feature type="domain" description="ATP-grasp" evidence="2">
    <location>
        <begin position="77"/>
        <end position="275"/>
    </location>
</feature>
<protein>
    <submittedName>
        <fullName evidence="3">Ribosomal protein S6--L-glutamate ligase</fullName>
        <ecNumber evidence="3">6.3.2.-</ecNumber>
    </submittedName>
</protein>
<evidence type="ECO:0000313" key="3">
    <source>
        <dbReference type="EMBL" id="NQE35701.1"/>
    </source>
</evidence>
<organism evidence="3 4">
    <name type="scientific">Microcoleus asticus IPMA8</name>
    <dbReference type="NCBI Taxonomy" id="2563858"/>
    <lineage>
        <taxon>Bacteria</taxon>
        <taxon>Bacillati</taxon>
        <taxon>Cyanobacteriota</taxon>
        <taxon>Cyanophyceae</taxon>
        <taxon>Oscillatoriophycideae</taxon>
        <taxon>Oscillatoriales</taxon>
        <taxon>Microcoleaceae</taxon>
        <taxon>Microcoleus</taxon>
        <taxon>Microcoleus asticus</taxon>
    </lineage>
</organism>
<dbReference type="SUPFAM" id="SSF56059">
    <property type="entry name" value="Glutathione synthetase ATP-binding domain-like"/>
    <property type="match status" value="1"/>
</dbReference>
<sequence>MLTNIEILLAACEELNIPYEILHPSQNLIRLKQGGEEYYFVNYMTPFNSASLAEIFKDKEYTYQLLNGKINTPRTLGFVSPHCEEKYKKYLTFPDIESIVLEVNKKFAFPVILKRNRGAGGNNVFLCETREQIKEAVEIIFNVNSKDYDYVALAQEYIEIACEYRAVFCKEKLVLLYEKDKSQARFAGNLSPLHWEGAKAKHIINPTLMSAIEDFVKPVFEEISINYAGLDIAVDKNGAYWLIEINSSPNYDIFVRDNDRQIVVTMFKSLLDSLVVNKTPYLK</sequence>
<reference evidence="3 4" key="1">
    <citation type="journal article" date="2020" name="Sci. Rep.">
        <title>A novel cyanobacterial geosmin producer, revising GeoA distribution and dispersion patterns in Bacteria.</title>
        <authorList>
            <person name="Churro C."/>
            <person name="Semedo-Aguiar A.P."/>
            <person name="Silva A.D."/>
            <person name="Pereira-Leal J.B."/>
            <person name="Leite R.B."/>
        </authorList>
    </citation>
    <scope>NUCLEOTIDE SEQUENCE [LARGE SCALE GENOMIC DNA]</scope>
    <source>
        <strain evidence="3 4">IPMA8</strain>
    </source>
</reference>
<gene>
    <name evidence="3" type="primary">rimK_2</name>
    <name evidence="3" type="ORF">E5S67_03436</name>
</gene>
<dbReference type="Pfam" id="PF08443">
    <property type="entry name" value="RimK"/>
    <property type="match status" value="1"/>
</dbReference>
<name>A0ABX2CZG5_9CYAN</name>
<keyword evidence="1" id="KW-0547">Nucleotide-binding</keyword>
<keyword evidence="3" id="KW-0687">Ribonucleoprotein</keyword>
<dbReference type="InterPro" id="IPR013651">
    <property type="entry name" value="ATP-grasp_RimK-type"/>
</dbReference>
<accession>A0ABX2CZG5</accession>
<dbReference type="RefSeq" id="WP_172189314.1">
    <property type="nucleotide sequence ID" value="NZ_CAWPPK010000277.1"/>
</dbReference>
<dbReference type="InterPro" id="IPR011761">
    <property type="entry name" value="ATP-grasp"/>
</dbReference>
<dbReference type="GO" id="GO:0005840">
    <property type="term" value="C:ribosome"/>
    <property type="evidence" value="ECO:0007669"/>
    <property type="project" value="UniProtKB-KW"/>
</dbReference>
<dbReference type="Gene3D" id="3.30.470.20">
    <property type="entry name" value="ATP-grasp fold, B domain"/>
    <property type="match status" value="1"/>
</dbReference>
<dbReference type="Gene3D" id="3.30.1490.20">
    <property type="entry name" value="ATP-grasp fold, A domain"/>
    <property type="match status" value="1"/>
</dbReference>
<dbReference type="PROSITE" id="PS50975">
    <property type="entry name" value="ATP_GRASP"/>
    <property type="match status" value="1"/>
</dbReference>
<dbReference type="EMBL" id="SRRZ01000062">
    <property type="protein sequence ID" value="NQE35701.1"/>
    <property type="molecule type" value="Genomic_DNA"/>
</dbReference>
<evidence type="ECO:0000256" key="1">
    <source>
        <dbReference type="PROSITE-ProRule" id="PRU00409"/>
    </source>
</evidence>
<evidence type="ECO:0000259" key="2">
    <source>
        <dbReference type="PROSITE" id="PS50975"/>
    </source>
</evidence>
<keyword evidence="3" id="KW-0689">Ribosomal protein</keyword>
<dbReference type="PANTHER" id="PTHR21621:SF0">
    <property type="entry name" value="BETA-CITRYLGLUTAMATE SYNTHASE B-RELATED"/>
    <property type="match status" value="1"/>
</dbReference>
<keyword evidence="1" id="KW-0067">ATP-binding</keyword>
<dbReference type="InterPro" id="IPR013815">
    <property type="entry name" value="ATP_grasp_subdomain_1"/>
</dbReference>
<keyword evidence="4" id="KW-1185">Reference proteome</keyword>
<proteinExistence type="predicted"/>